<dbReference type="Proteomes" id="UP001501570">
    <property type="component" value="Unassembled WGS sequence"/>
</dbReference>
<dbReference type="Pfam" id="PF11799">
    <property type="entry name" value="IMS_C"/>
    <property type="match status" value="1"/>
</dbReference>
<dbReference type="NCBIfam" id="NF002882">
    <property type="entry name" value="PRK03348.1"/>
    <property type="match status" value="1"/>
</dbReference>
<organism evidence="8 9">
    <name type="scientific">Rugosimonospora acidiphila</name>
    <dbReference type="NCBI Taxonomy" id="556531"/>
    <lineage>
        <taxon>Bacteria</taxon>
        <taxon>Bacillati</taxon>
        <taxon>Actinomycetota</taxon>
        <taxon>Actinomycetes</taxon>
        <taxon>Micromonosporales</taxon>
        <taxon>Micromonosporaceae</taxon>
        <taxon>Rugosimonospora</taxon>
    </lineage>
</organism>
<evidence type="ECO:0000256" key="2">
    <source>
        <dbReference type="ARBA" id="ARBA00025589"/>
    </source>
</evidence>
<comment type="cofactor">
    <cofactor evidence="4">
        <name>Mg(2+)</name>
        <dbReference type="ChEBI" id="CHEBI:18420"/>
    </cofactor>
    <text evidence="4">Binds 2 magnesium ions per subunit.</text>
</comment>
<gene>
    <name evidence="8" type="primary">dinB_1</name>
    <name evidence="4" type="synonym">dinB</name>
    <name evidence="8" type="ORF">GCM10023322_66790</name>
</gene>
<dbReference type="PANTHER" id="PTHR11076">
    <property type="entry name" value="DNA REPAIR POLYMERASE UMUC / TRANSFERASE FAMILY MEMBER"/>
    <property type="match status" value="1"/>
</dbReference>
<dbReference type="InterPro" id="IPR022880">
    <property type="entry name" value="DNApol_IV"/>
</dbReference>
<dbReference type="InterPro" id="IPR050116">
    <property type="entry name" value="DNA_polymerase-Y"/>
</dbReference>
<evidence type="ECO:0000256" key="5">
    <source>
        <dbReference type="SAM" id="MobiDB-lite"/>
    </source>
</evidence>
<dbReference type="PROSITE" id="PS50173">
    <property type="entry name" value="UMUC"/>
    <property type="match status" value="1"/>
</dbReference>
<dbReference type="InterPro" id="IPR036775">
    <property type="entry name" value="DNA_pol_Y-fam_lit_finger_sf"/>
</dbReference>
<comment type="subcellular location">
    <subcellularLocation>
        <location evidence="4">Cytoplasm</location>
    </subcellularLocation>
</comment>
<comment type="function">
    <text evidence="2 4">Poorly processive, error-prone DNA polymerase involved in untargeted mutagenesis. Copies undamaged DNA at stalled replication forks, which arise in vivo from mismatched or misaligned primer ends. These misaligned primers can be extended by PolIV. Exhibits no 3'-5' exonuclease (proofreading) activity. May be involved in translesional synthesis, in conjunction with the beta clamp from PolIII.</text>
</comment>
<keyword evidence="4" id="KW-0234">DNA repair</keyword>
<feature type="domain" description="UmuC" evidence="7">
    <location>
        <begin position="85"/>
        <end position="265"/>
    </location>
</feature>
<dbReference type="EC" id="2.7.7.7" evidence="4"/>
<sequence>MVLARLVLARPLALARLVLSRPLALARLGPDLAWLPPAVRRATRTGAPGNVGGAGYPRGVGRSQEVPRGPAAGFGPDADDTGCTILHVDMDAFFASVEVRRRPELRGRPVVVGGIGPRGVVSSASYEARTFGVRSAMPSVRARRLCPDAIFLPPDFAEYSRASRAVMRIFRAVTPLVEPLSMDEAFLDVAGAQRLLGRPASIAAAVRQRVAAEQALTCSVGVAPSKFVAKLASTRAKPDGMVVVPVDRVLDYLHPLPVAALWGVGERSAEALRRLGLATVRDLAHAPVAMIRSALGEAAATHLHELAWGRDPRAVVPEHVEKSIGAETTFDVDVDDPAVVRRTLLALAGKAAARLRQAGQAGRTVSIKVRLADFRTLSRSRTLPAPTDVTNEVFETAWALYDILRPGDRIRLLGVRVEGLIEAGRAPRQLALDGREHGWPEAERAADAAVARFGAGAVRPASLLTRNPDGVGESKWSGAPGPWNGGKGEAAEENPDT</sequence>
<dbReference type="InterPro" id="IPR043128">
    <property type="entry name" value="Rev_trsase/Diguanyl_cyclase"/>
</dbReference>
<dbReference type="Gene3D" id="3.30.1490.100">
    <property type="entry name" value="DNA polymerase, Y-family, little finger domain"/>
    <property type="match status" value="1"/>
</dbReference>
<reference evidence="9" key="1">
    <citation type="journal article" date="2019" name="Int. J. Syst. Evol. Microbiol.">
        <title>The Global Catalogue of Microorganisms (GCM) 10K type strain sequencing project: providing services to taxonomists for standard genome sequencing and annotation.</title>
        <authorList>
            <consortium name="The Broad Institute Genomics Platform"/>
            <consortium name="The Broad Institute Genome Sequencing Center for Infectious Disease"/>
            <person name="Wu L."/>
            <person name="Ma J."/>
        </authorList>
    </citation>
    <scope>NUCLEOTIDE SEQUENCE [LARGE SCALE GENOMIC DNA]</scope>
    <source>
        <strain evidence="9">JCM 18304</strain>
    </source>
</reference>
<dbReference type="InterPro" id="IPR001126">
    <property type="entry name" value="UmuC"/>
</dbReference>
<dbReference type="PANTHER" id="PTHR11076:SF33">
    <property type="entry name" value="DNA POLYMERASE KAPPA"/>
    <property type="match status" value="1"/>
</dbReference>
<feature type="site" description="Substrate discrimination" evidence="4">
    <location>
        <position position="94"/>
    </location>
</feature>
<evidence type="ECO:0000256" key="1">
    <source>
        <dbReference type="ARBA" id="ARBA00010945"/>
    </source>
</evidence>
<keyword evidence="4" id="KW-0239">DNA-directed DNA polymerase</keyword>
<feature type="region of interest" description="Disordered" evidence="5">
    <location>
        <begin position="462"/>
        <end position="497"/>
    </location>
</feature>
<accession>A0ABP9SIA0</accession>
<keyword evidence="6" id="KW-0732">Signal</keyword>
<keyword evidence="4" id="KW-0479">Metal-binding</keyword>
<keyword evidence="4" id="KW-0515">Mutator protein</keyword>
<proteinExistence type="inferred from homology"/>
<keyword evidence="4" id="KW-0235">DNA replication</keyword>
<evidence type="ECO:0000259" key="7">
    <source>
        <dbReference type="PROSITE" id="PS50173"/>
    </source>
</evidence>
<comment type="subunit">
    <text evidence="4">Monomer.</text>
</comment>
<keyword evidence="4" id="KW-0548">Nucleotidyltransferase</keyword>
<comment type="similarity">
    <text evidence="1 4">Belongs to the DNA polymerase type-Y family.</text>
</comment>
<dbReference type="Gene3D" id="3.30.70.270">
    <property type="match status" value="1"/>
</dbReference>
<dbReference type="InterPro" id="IPR043502">
    <property type="entry name" value="DNA/RNA_pol_sf"/>
</dbReference>
<dbReference type="NCBIfam" id="NF002677">
    <property type="entry name" value="PRK02406.1"/>
    <property type="match status" value="1"/>
</dbReference>
<evidence type="ECO:0000256" key="6">
    <source>
        <dbReference type="SAM" id="SignalP"/>
    </source>
</evidence>
<keyword evidence="4" id="KW-0963">Cytoplasm</keyword>
<keyword evidence="4" id="KW-0460">Magnesium</keyword>
<comment type="catalytic activity">
    <reaction evidence="3 4">
        <text>DNA(n) + a 2'-deoxyribonucleoside 5'-triphosphate = DNA(n+1) + diphosphate</text>
        <dbReference type="Rhea" id="RHEA:22508"/>
        <dbReference type="Rhea" id="RHEA-COMP:17339"/>
        <dbReference type="Rhea" id="RHEA-COMP:17340"/>
        <dbReference type="ChEBI" id="CHEBI:33019"/>
        <dbReference type="ChEBI" id="CHEBI:61560"/>
        <dbReference type="ChEBI" id="CHEBI:173112"/>
        <dbReference type="EC" id="2.7.7.7"/>
    </reaction>
</comment>
<evidence type="ECO:0000313" key="8">
    <source>
        <dbReference type="EMBL" id="GAA5196858.1"/>
    </source>
</evidence>
<dbReference type="NCBIfam" id="NF003015">
    <property type="entry name" value="PRK03858.1"/>
    <property type="match status" value="1"/>
</dbReference>
<feature type="signal peptide" evidence="6">
    <location>
        <begin position="1"/>
        <end position="26"/>
    </location>
</feature>
<dbReference type="SUPFAM" id="SSF100879">
    <property type="entry name" value="Lesion bypass DNA polymerase (Y-family), little finger domain"/>
    <property type="match status" value="1"/>
</dbReference>
<dbReference type="EMBL" id="BAABJQ010000027">
    <property type="protein sequence ID" value="GAA5196858.1"/>
    <property type="molecule type" value="Genomic_DNA"/>
</dbReference>
<evidence type="ECO:0000313" key="9">
    <source>
        <dbReference type="Proteomes" id="UP001501570"/>
    </source>
</evidence>
<keyword evidence="4" id="KW-0238">DNA-binding</keyword>
<dbReference type="SUPFAM" id="SSF56672">
    <property type="entry name" value="DNA/RNA polymerases"/>
    <property type="match status" value="1"/>
</dbReference>
<dbReference type="Pfam" id="PF00817">
    <property type="entry name" value="IMS"/>
    <property type="match status" value="1"/>
</dbReference>
<protein>
    <recommendedName>
        <fullName evidence="4">DNA polymerase IV</fullName>
        <shortName evidence="4">Pol IV</shortName>
        <ecNumber evidence="4">2.7.7.7</ecNumber>
    </recommendedName>
</protein>
<dbReference type="Gene3D" id="1.10.150.20">
    <property type="entry name" value="5' to 3' exonuclease, C-terminal subdomain"/>
    <property type="match status" value="1"/>
</dbReference>
<feature type="binding site" evidence="4">
    <location>
        <position position="89"/>
    </location>
    <ligand>
        <name>Mg(2+)</name>
        <dbReference type="ChEBI" id="CHEBI:18420"/>
    </ligand>
</feature>
<dbReference type="InterPro" id="IPR017961">
    <property type="entry name" value="DNA_pol_Y-fam_little_finger"/>
</dbReference>
<feature type="binding site" evidence="4">
    <location>
        <position position="183"/>
    </location>
    <ligand>
        <name>Mg(2+)</name>
        <dbReference type="ChEBI" id="CHEBI:18420"/>
    </ligand>
</feature>
<name>A0ABP9SIA0_9ACTN</name>
<keyword evidence="9" id="KW-1185">Reference proteome</keyword>
<keyword evidence="4" id="KW-0808">Transferase</keyword>
<comment type="caution">
    <text evidence="8">The sequence shown here is derived from an EMBL/GenBank/DDBJ whole genome shotgun (WGS) entry which is preliminary data.</text>
</comment>
<evidence type="ECO:0000256" key="4">
    <source>
        <dbReference type="HAMAP-Rule" id="MF_01113"/>
    </source>
</evidence>
<keyword evidence="4" id="KW-0227">DNA damage</keyword>
<dbReference type="CDD" id="cd03586">
    <property type="entry name" value="PolY_Pol_IV_kappa"/>
    <property type="match status" value="1"/>
</dbReference>
<feature type="chain" id="PRO_5045039113" description="DNA polymerase IV" evidence="6">
    <location>
        <begin position="27"/>
        <end position="497"/>
    </location>
</feature>
<feature type="active site" evidence="4">
    <location>
        <position position="184"/>
    </location>
</feature>
<dbReference type="Gene3D" id="3.40.1170.60">
    <property type="match status" value="1"/>
</dbReference>
<evidence type="ECO:0000256" key="3">
    <source>
        <dbReference type="ARBA" id="ARBA00049244"/>
    </source>
</evidence>
<dbReference type="HAMAP" id="MF_01113">
    <property type="entry name" value="DNApol_IV"/>
    <property type="match status" value="1"/>
</dbReference>